<evidence type="ECO:0000259" key="12">
    <source>
        <dbReference type="Pfam" id="PF01225"/>
    </source>
</evidence>
<evidence type="ECO:0000256" key="7">
    <source>
        <dbReference type="ARBA" id="ARBA00022984"/>
    </source>
</evidence>
<evidence type="ECO:0000256" key="10">
    <source>
        <dbReference type="HAMAP-Rule" id="MF_02019"/>
    </source>
</evidence>
<evidence type="ECO:0000256" key="6">
    <source>
        <dbReference type="ARBA" id="ARBA00022960"/>
    </source>
</evidence>
<dbReference type="HOGENOM" id="CLU_031507_4_0_10"/>
<dbReference type="Gene3D" id="3.40.1390.10">
    <property type="entry name" value="MurE/MurF, N-terminal domain"/>
    <property type="match status" value="1"/>
</dbReference>
<dbReference type="InterPro" id="IPR035911">
    <property type="entry name" value="MurE/MurF_N"/>
</dbReference>
<keyword evidence="3 10" id="KW-0132">Cell division</keyword>
<dbReference type="GO" id="GO:0005524">
    <property type="term" value="F:ATP binding"/>
    <property type="evidence" value="ECO:0007669"/>
    <property type="project" value="UniProtKB-UniRule"/>
</dbReference>
<comment type="caution">
    <text evidence="15">The sequence shown here is derived from an EMBL/GenBank/DDBJ whole genome shotgun (WGS) entry which is preliminary data.</text>
</comment>
<evidence type="ECO:0000256" key="5">
    <source>
        <dbReference type="ARBA" id="ARBA00022840"/>
    </source>
</evidence>
<dbReference type="Pfam" id="PF08245">
    <property type="entry name" value="Mur_ligase_M"/>
    <property type="match status" value="1"/>
</dbReference>
<dbReference type="UniPathway" id="UPA00219"/>
<evidence type="ECO:0000256" key="11">
    <source>
        <dbReference type="RuleBase" id="RU004136"/>
    </source>
</evidence>
<keyword evidence="8 10" id="KW-0131">Cell cycle</keyword>
<dbReference type="GO" id="GO:0047480">
    <property type="term" value="F:UDP-N-acetylmuramoyl-tripeptide-D-alanyl-D-alanine ligase activity"/>
    <property type="evidence" value="ECO:0007669"/>
    <property type="project" value="UniProtKB-UniRule"/>
</dbReference>
<organism evidence="15 16">
    <name type="scientific">Alloprevotella rava F0323</name>
    <dbReference type="NCBI Taxonomy" id="679199"/>
    <lineage>
        <taxon>Bacteria</taxon>
        <taxon>Pseudomonadati</taxon>
        <taxon>Bacteroidota</taxon>
        <taxon>Bacteroidia</taxon>
        <taxon>Bacteroidales</taxon>
        <taxon>Prevotellaceae</taxon>
        <taxon>Alloprevotella</taxon>
    </lineage>
</organism>
<keyword evidence="9 10" id="KW-0961">Cell wall biogenesis/degradation</keyword>
<dbReference type="HAMAP" id="MF_02019">
    <property type="entry name" value="MurF"/>
    <property type="match status" value="1"/>
</dbReference>
<dbReference type="GO" id="GO:0008360">
    <property type="term" value="P:regulation of cell shape"/>
    <property type="evidence" value="ECO:0007669"/>
    <property type="project" value="UniProtKB-KW"/>
</dbReference>
<dbReference type="InterPro" id="IPR013221">
    <property type="entry name" value="Mur_ligase_cen"/>
</dbReference>
<dbReference type="EMBL" id="ACZK01000019">
    <property type="protein sequence ID" value="EHG22981.1"/>
    <property type="molecule type" value="Genomic_DNA"/>
</dbReference>
<dbReference type="GO" id="GO:0008766">
    <property type="term" value="F:UDP-N-acetylmuramoylalanyl-D-glutamyl-2,6-diaminopimelate-D-alanyl-D-alanine ligase activity"/>
    <property type="evidence" value="ECO:0007669"/>
    <property type="project" value="RHEA"/>
</dbReference>
<evidence type="ECO:0000259" key="13">
    <source>
        <dbReference type="Pfam" id="PF02875"/>
    </source>
</evidence>
<dbReference type="GO" id="GO:0071555">
    <property type="term" value="P:cell wall organization"/>
    <property type="evidence" value="ECO:0007669"/>
    <property type="project" value="UniProtKB-KW"/>
</dbReference>
<dbReference type="AlphaFoldDB" id="G5GBS7"/>
<dbReference type="InterPro" id="IPR036615">
    <property type="entry name" value="Mur_ligase_C_dom_sf"/>
</dbReference>
<evidence type="ECO:0000256" key="3">
    <source>
        <dbReference type="ARBA" id="ARBA00022618"/>
    </source>
</evidence>
<dbReference type="Gene3D" id="3.90.190.20">
    <property type="entry name" value="Mur ligase, C-terminal domain"/>
    <property type="match status" value="1"/>
</dbReference>
<dbReference type="InterPro" id="IPR005863">
    <property type="entry name" value="UDP-N-AcMur_synth"/>
</dbReference>
<gene>
    <name evidence="10" type="primary">murF</name>
    <name evidence="15" type="ORF">HMPREF9332_01028</name>
</gene>
<evidence type="ECO:0000256" key="9">
    <source>
        <dbReference type="ARBA" id="ARBA00023316"/>
    </source>
</evidence>
<dbReference type="Pfam" id="PF01225">
    <property type="entry name" value="Mur_ligase"/>
    <property type="match status" value="1"/>
</dbReference>
<dbReference type="InterPro" id="IPR036565">
    <property type="entry name" value="Mur-like_cat_sf"/>
</dbReference>
<dbReference type="NCBIfam" id="TIGR01143">
    <property type="entry name" value="murF"/>
    <property type="match status" value="1"/>
</dbReference>
<evidence type="ECO:0000259" key="14">
    <source>
        <dbReference type="Pfam" id="PF08245"/>
    </source>
</evidence>
<dbReference type="EC" id="6.3.2.10" evidence="10 11"/>
<dbReference type="SUPFAM" id="SSF53244">
    <property type="entry name" value="MurD-like peptide ligases, peptide-binding domain"/>
    <property type="match status" value="1"/>
</dbReference>
<feature type="binding site" evidence="10">
    <location>
        <begin position="101"/>
        <end position="107"/>
    </location>
    <ligand>
        <name>ATP</name>
        <dbReference type="ChEBI" id="CHEBI:30616"/>
    </ligand>
</feature>
<evidence type="ECO:0000256" key="2">
    <source>
        <dbReference type="ARBA" id="ARBA00022598"/>
    </source>
</evidence>
<evidence type="ECO:0000256" key="4">
    <source>
        <dbReference type="ARBA" id="ARBA00022741"/>
    </source>
</evidence>
<dbReference type="Gene3D" id="3.40.1190.10">
    <property type="entry name" value="Mur-like, catalytic domain"/>
    <property type="match status" value="1"/>
</dbReference>
<protein>
    <recommendedName>
        <fullName evidence="10 11">UDP-N-acetylmuramoyl-tripeptide--D-alanyl-D-alanine ligase</fullName>
        <ecNumber evidence="10 11">6.3.2.10</ecNumber>
    </recommendedName>
    <alternativeName>
        <fullName evidence="10">D-alanyl-D-alanine-adding enzyme</fullName>
    </alternativeName>
</protein>
<dbReference type="Proteomes" id="UP000015993">
    <property type="component" value="Unassembled WGS sequence"/>
</dbReference>
<dbReference type="InterPro" id="IPR004101">
    <property type="entry name" value="Mur_ligase_C"/>
</dbReference>
<keyword evidence="6 10" id="KW-0133">Cell shape</keyword>
<sequence>MKEMNIADLYELFCEHPVVTTDTRECPKGAIFFALKGDTFDGNKFAMMALEKGCAFAVVDDEKVVGNDDRMILVDDVLTAMQQLASYHRHQLGTPILEVTGTNGKTTTKELTSAVLAEKYRVLYTLGNLNNHIGVPKTLLRLTEQDEIAVIETGANHPGEIKALANIVDPDCGLITNVGKAHLEGFGSFEGVIHTKGELYDYLRSKAGGYIFLNGDNEHLLGIAKDLKAYTYGRSGQGYDVEGEVLNCNPFLHFRWRVKEGKWQEVQTQLIGAYNIDNALAAAVVGIHFGVTPEQVTHAIASYEPTNNRSELKRTAKNTLVVDAYNANPTSMKAALENFCLIEHPHKMAILGGMRELGAASAEEHQMIVDLLNRLNLGTVWLVGEEFKPFAHQYRFFENVEAVKEALTAAPVENHMILIKGSNSQKLFQLPDML</sequence>
<dbReference type="eggNOG" id="COG0770">
    <property type="taxonomic scope" value="Bacteria"/>
</dbReference>
<comment type="function">
    <text evidence="10 11">Involved in cell wall formation. Catalyzes the final step in the synthesis of UDP-N-acetylmuramoyl-pentapeptide, the precursor of murein.</text>
</comment>
<comment type="similarity">
    <text evidence="10">Belongs to the MurCDEF family. MurF subfamily.</text>
</comment>
<dbReference type="PATRIC" id="fig|679199.3.peg.1125"/>
<evidence type="ECO:0000313" key="15">
    <source>
        <dbReference type="EMBL" id="EHG22981.1"/>
    </source>
</evidence>
<dbReference type="SUPFAM" id="SSF53623">
    <property type="entry name" value="MurD-like peptide ligases, catalytic domain"/>
    <property type="match status" value="1"/>
</dbReference>
<feature type="domain" description="Mur ligase C-terminal" evidence="13">
    <location>
        <begin position="309"/>
        <end position="422"/>
    </location>
</feature>
<keyword evidence="1 10" id="KW-0963">Cytoplasm</keyword>
<comment type="pathway">
    <text evidence="10 11">Cell wall biogenesis; peptidoglycan biosynthesis.</text>
</comment>
<dbReference type="PANTHER" id="PTHR43024:SF1">
    <property type="entry name" value="UDP-N-ACETYLMURAMOYL-TRIPEPTIDE--D-ALANYL-D-ALANINE LIGASE"/>
    <property type="match status" value="1"/>
</dbReference>
<dbReference type="Pfam" id="PF02875">
    <property type="entry name" value="Mur_ligase_C"/>
    <property type="match status" value="1"/>
</dbReference>
<dbReference type="GO" id="GO:0005737">
    <property type="term" value="C:cytoplasm"/>
    <property type="evidence" value="ECO:0007669"/>
    <property type="project" value="UniProtKB-SubCell"/>
</dbReference>
<keyword evidence="5 10" id="KW-0067">ATP-binding</keyword>
<evidence type="ECO:0000256" key="8">
    <source>
        <dbReference type="ARBA" id="ARBA00023306"/>
    </source>
</evidence>
<dbReference type="SUPFAM" id="SSF63418">
    <property type="entry name" value="MurE/MurF N-terminal domain"/>
    <property type="match status" value="1"/>
</dbReference>
<comment type="catalytic activity">
    <reaction evidence="10 11">
        <text>D-alanyl-D-alanine + UDP-N-acetyl-alpha-D-muramoyl-L-alanyl-gamma-D-glutamyl-meso-2,6-diaminopimelate + ATP = UDP-N-acetyl-alpha-D-muramoyl-L-alanyl-gamma-D-glutamyl-meso-2,6-diaminopimeloyl-D-alanyl-D-alanine + ADP + phosphate + H(+)</text>
        <dbReference type="Rhea" id="RHEA:28374"/>
        <dbReference type="ChEBI" id="CHEBI:15378"/>
        <dbReference type="ChEBI" id="CHEBI:30616"/>
        <dbReference type="ChEBI" id="CHEBI:43474"/>
        <dbReference type="ChEBI" id="CHEBI:57822"/>
        <dbReference type="ChEBI" id="CHEBI:61386"/>
        <dbReference type="ChEBI" id="CHEBI:83905"/>
        <dbReference type="ChEBI" id="CHEBI:456216"/>
        <dbReference type="EC" id="6.3.2.10"/>
    </reaction>
</comment>
<dbReference type="InterPro" id="IPR000713">
    <property type="entry name" value="Mur_ligase_N"/>
</dbReference>
<keyword evidence="7 10" id="KW-0573">Peptidoglycan synthesis</keyword>
<accession>G5GBS7</accession>
<dbReference type="PANTHER" id="PTHR43024">
    <property type="entry name" value="UDP-N-ACETYLMURAMOYL-TRIPEPTIDE--D-ALANYL-D-ALANINE LIGASE"/>
    <property type="match status" value="1"/>
</dbReference>
<name>G5GBS7_9BACT</name>
<dbReference type="STRING" id="679199.HMPREF9332_01028"/>
<feature type="domain" description="Mur ligase N-terminal catalytic" evidence="12">
    <location>
        <begin position="19"/>
        <end position="88"/>
    </location>
</feature>
<keyword evidence="2 10" id="KW-0436">Ligase</keyword>
<feature type="domain" description="Mur ligase central" evidence="14">
    <location>
        <begin position="99"/>
        <end position="285"/>
    </location>
</feature>
<dbReference type="GO" id="GO:0009252">
    <property type="term" value="P:peptidoglycan biosynthetic process"/>
    <property type="evidence" value="ECO:0007669"/>
    <property type="project" value="UniProtKB-UniRule"/>
</dbReference>
<reference evidence="15 16" key="1">
    <citation type="submission" date="2011-08" db="EMBL/GenBank/DDBJ databases">
        <title>The Genome Sequence of Prevotella sp. oral taxon 302 str. F0323.</title>
        <authorList>
            <consortium name="The Broad Institute Genome Sequencing Platform"/>
            <person name="Earl A."/>
            <person name="Ward D."/>
            <person name="Feldgarden M."/>
            <person name="Gevers D."/>
            <person name="Izard J."/>
            <person name="Blanton J.M."/>
            <person name="Baranova O.V."/>
            <person name="Tanner A.C."/>
            <person name="Dewhirst F.E."/>
            <person name="Young S.K."/>
            <person name="Zeng Q."/>
            <person name="Gargeya S."/>
            <person name="Fitzgerald M."/>
            <person name="Haas B."/>
            <person name="Abouelleil A."/>
            <person name="Alvarado L."/>
            <person name="Arachchi H.M."/>
            <person name="Berlin A."/>
            <person name="Brown A."/>
            <person name="Chapman S.B."/>
            <person name="Chen Z."/>
            <person name="Dunbar C."/>
            <person name="Freedman E."/>
            <person name="Gearin G."/>
            <person name="Gellesch M."/>
            <person name="Goldberg J."/>
            <person name="Griggs A."/>
            <person name="Gujja S."/>
            <person name="Heiman D."/>
            <person name="Howarth C."/>
            <person name="Larson L."/>
            <person name="Lui A."/>
            <person name="MacDonald P.J.P."/>
            <person name="Montmayeur A."/>
            <person name="Murphy C."/>
            <person name="Neiman D."/>
            <person name="Pearson M."/>
            <person name="Priest M."/>
            <person name="Roberts A."/>
            <person name="Saif S."/>
            <person name="Shea T."/>
            <person name="Shenoy N."/>
            <person name="Sisk P."/>
            <person name="Stolte C."/>
            <person name="Sykes S."/>
            <person name="Wortman J."/>
            <person name="Nusbaum C."/>
            <person name="Birren B."/>
        </authorList>
    </citation>
    <scope>NUCLEOTIDE SEQUENCE [LARGE SCALE GENOMIC DNA]</scope>
    <source>
        <strain evidence="15 16">F0323</strain>
    </source>
</reference>
<keyword evidence="16" id="KW-1185">Reference proteome</keyword>
<evidence type="ECO:0000313" key="16">
    <source>
        <dbReference type="Proteomes" id="UP000015993"/>
    </source>
</evidence>
<keyword evidence="4 10" id="KW-0547">Nucleotide-binding</keyword>
<dbReference type="InterPro" id="IPR051046">
    <property type="entry name" value="MurCDEF_CellWall_CoF430Synth"/>
</dbReference>
<evidence type="ECO:0000256" key="1">
    <source>
        <dbReference type="ARBA" id="ARBA00022490"/>
    </source>
</evidence>
<comment type="subcellular location">
    <subcellularLocation>
        <location evidence="10 11">Cytoplasm</location>
    </subcellularLocation>
</comment>
<dbReference type="GO" id="GO:0051301">
    <property type="term" value="P:cell division"/>
    <property type="evidence" value="ECO:0007669"/>
    <property type="project" value="UniProtKB-KW"/>
</dbReference>
<proteinExistence type="inferred from homology"/>